<protein>
    <submittedName>
        <fullName evidence="2">Uncharacterized protein</fullName>
    </submittedName>
</protein>
<feature type="region of interest" description="Disordered" evidence="1">
    <location>
        <begin position="65"/>
        <end position="111"/>
    </location>
</feature>
<comment type="caution">
    <text evidence="2">The sequence shown here is derived from an EMBL/GenBank/DDBJ whole genome shotgun (WGS) entry which is preliminary data.</text>
</comment>
<accession>A0A4C2ACA3</accession>
<sequence>MGGDVSETHKSREMSSALRAPRGNRDIKQVYTKTGFGKLLIFGSLVSRSTLFEFDARTETCRTSCRETAEPRRRSARAPAARPNPFGNTCRKQKKLAQTSERQKDCTSPGDRLSAATNELFVDLSLFNRGHYFQSLRSCDGNSQQLLCGSQL</sequence>
<dbReference type="EMBL" id="BGZK01002936">
    <property type="protein sequence ID" value="GBP97462.1"/>
    <property type="molecule type" value="Genomic_DNA"/>
</dbReference>
<evidence type="ECO:0000313" key="2">
    <source>
        <dbReference type="EMBL" id="GBP97462.1"/>
    </source>
</evidence>
<feature type="region of interest" description="Disordered" evidence="1">
    <location>
        <begin position="1"/>
        <end position="21"/>
    </location>
</feature>
<reference evidence="2 3" key="1">
    <citation type="journal article" date="2019" name="Commun. Biol.">
        <title>The bagworm genome reveals a unique fibroin gene that provides high tensile strength.</title>
        <authorList>
            <person name="Kono N."/>
            <person name="Nakamura H."/>
            <person name="Ohtoshi R."/>
            <person name="Tomita M."/>
            <person name="Numata K."/>
            <person name="Arakawa K."/>
        </authorList>
    </citation>
    <scope>NUCLEOTIDE SEQUENCE [LARGE SCALE GENOMIC DNA]</scope>
</reference>
<proteinExistence type="predicted"/>
<evidence type="ECO:0000313" key="3">
    <source>
        <dbReference type="Proteomes" id="UP000299102"/>
    </source>
</evidence>
<organism evidence="2 3">
    <name type="scientific">Eumeta variegata</name>
    <name type="common">Bagworm moth</name>
    <name type="synonym">Eumeta japonica</name>
    <dbReference type="NCBI Taxonomy" id="151549"/>
    <lineage>
        <taxon>Eukaryota</taxon>
        <taxon>Metazoa</taxon>
        <taxon>Ecdysozoa</taxon>
        <taxon>Arthropoda</taxon>
        <taxon>Hexapoda</taxon>
        <taxon>Insecta</taxon>
        <taxon>Pterygota</taxon>
        <taxon>Neoptera</taxon>
        <taxon>Endopterygota</taxon>
        <taxon>Lepidoptera</taxon>
        <taxon>Glossata</taxon>
        <taxon>Ditrysia</taxon>
        <taxon>Tineoidea</taxon>
        <taxon>Psychidae</taxon>
        <taxon>Oiketicinae</taxon>
        <taxon>Eumeta</taxon>
    </lineage>
</organism>
<dbReference type="AlphaFoldDB" id="A0A4C2ACA3"/>
<keyword evidence="3" id="KW-1185">Reference proteome</keyword>
<evidence type="ECO:0000256" key="1">
    <source>
        <dbReference type="SAM" id="MobiDB-lite"/>
    </source>
</evidence>
<dbReference type="Proteomes" id="UP000299102">
    <property type="component" value="Unassembled WGS sequence"/>
</dbReference>
<feature type="compositionally biased region" description="Basic and acidic residues" evidence="1">
    <location>
        <begin position="1"/>
        <end position="13"/>
    </location>
</feature>
<gene>
    <name evidence="2" type="ORF">EVAR_65014_1</name>
</gene>
<name>A0A4C2ACA3_EUMVA</name>